<evidence type="ECO:0000256" key="6">
    <source>
        <dbReference type="ARBA" id="ARBA00023033"/>
    </source>
</evidence>
<evidence type="ECO:0000256" key="3">
    <source>
        <dbReference type="ARBA" id="ARBA00022723"/>
    </source>
</evidence>
<dbReference type="InterPro" id="IPR017972">
    <property type="entry name" value="Cyt_P450_CS"/>
</dbReference>
<dbReference type="Gene3D" id="1.10.630.10">
    <property type="entry name" value="Cytochrome P450"/>
    <property type="match status" value="1"/>
</dbReference>
<keyword evidence="7 8" id="KW-0349">Heme</keyword>
<protein>
    <recommendedName>
        <fullName evidence="11">Cytochrome P450</fullName>
    </recommendedName>
</protein>
<dbReference type="Pfam" id="PF00067">
    <property type="entry name" value="p450"/>
    <property type="match status" value="1"/>
</dbReference>
<dbReference type="PROSITE" id="PS00086">
    <property type="entry name" value="CYTOCHROME_P450"/>
    <property type="match status" value="1"/>
</dbReference>
<dbReference type="STRING" id="282301.A0A267E5I8"/>
<keyword evidence="6 8" id="KW-0503">Monooxygenase</keyword>
<keyword evidence="4 8" id="KW-0560">Oxidoreductase</keyword>
<dbReference type="GO" id="GO:0005506">
    <property type="term" value="F:iron ion binding"/>
    <property type="evidence" value="ECO:0007669"/>
    <property type="project" value="InterPro"/>
</dbReference>
<dbReference type="PRINTS" id="PR00463">
    <property type="entry name" value="EP450I"/>
</dbReference>
<evidence type="ECO:0000256" key="4">
    <source>
        <dbReference type="ARBA" id="ARBA00023002"/>
    </source>
</evidence>
<dbReference type="GO" id="GO:0008395">
    <property type="term" value="F:steroid hydroxylase activity"/>
    <property type="evidence" value="ECO:0007669"/>
    <property type="project" value="TreeGrafter"/>
</dbReference>
<dbReference type="FunFam" id="1.10.630.10:FF:000036">
    <property type="entry name" value="CYtochrome P450 family"/>
    <property type="match status" value="1"/>
</dbReference>
<dbReference type="OrthoDB" id="639466at2759"/>
<dbReference type="InterPro" id="IPR002401">
    <property type="entry name" value="Cyt_P450_E_grp-I"/>
</dbReference>
<reference evidence="9 10" key="1">
    <citation type="submission" date="2017-06" db="EMBL/GenBank/DDBJ databases">
        <title>A platform for efficient transgenesis in Macrostomum lignano, a flatworm model organism for stem cell research.</title>
        <authorList>
            <person name="Berezikov E."/>
        </authorList>
    </citation>
    <scope>NUCLEOTIDE SEQUENCE [LARGE SCALE GENOMIC DNA]</scope>
    <source>
        <strain evidence="9">DV1</strain>
        <tissue evidence="9">Whole organism</tissue>
    </source>
</reference>
<keyword evidence="10" id="KW-1185">Reference proteome</keyword>
<evidence type="ECO:0000313" key="9">
    <source>
        <dbReference type="EMBL" id="PAA56821.1"/>
    </source>
</evidence>
<evidence type="ECO:0000313" key="10">
    <source>
        <dbReference type="Proteomes" id="UP000215902"/>
    </source>
</evidence>
<evidence type="ECO:0000256" key="5">
    <source>
        <dbReference type="ARBA" id="ARBA00023004"/>
    </source>
</evidence>
<dbReference type="GO" id="GO:0020037">
    <property type="term" value="F:heme binding"/>
    <property type="evidence" value="ECO:0007669"/>
    <property type="project" value="InterPro"/>
</dbReference>
<organism evidence="9 10">
    <name type="scientific">Macrostomum lignano</name>
    <dbReference type="NCBI Taxonomy" id="282301"/>
    <lineage>
        <taxon>Eukaryota</taxon>
        <taxon>Metazoa</taxon>
        <taxon>Spiralia</taxon>
        <taxon>Lophotrochozoa</taxon>
        <taxon>Platyhelminthes</taxon>
        <taxon>Rhabditophora</taxon>
        <taxon>Macrostomorpha</taxon>
        <taxon>Macrostomida</taxon>
        <taxon>Macrostomidae</taxon>
        <taxon>Macrostomum</taxon>
    </lineage>
</organism>
<dbReference type="InterPro" id="IPR036396">
    <property type="entry name" value="Cyt_P450_sf"/>
</dbReference>
<evidence type="ECO:0000256" key="2">
    <source>
        <dbReference type="ARBA" id="ARBA00010617"/>
    </source>
</evidence>
<comment type="cofactor">
    <cofactor evidence="1 7">
        <name>heme</name>
        <dbReference type="ChEBI" id="CHEBI:30413"/>
    </cofactor>
</comment>
<dbReference type="GO" id="GO:0006805">
    <property type="term" value="P:xenobiotic metabolic process"/>
    <property type="evidence" value="ECO:0007669"/>
    <property type="project" value="TreeGrafter"/>
</dbReference>
<dbReference type="PANTHER" id="PTHR24300">
    <property type="entry name" value="CYTOCHROME P450 508A4-RELATED"/>
    <property type="match status" value="1"/>
</dbReference>
<evidence type="ECO:0000256" key="8">
    <source>
        <dbReference type="RuleBase" id="RU000461"/>
    </source>
</evidence>
<dbReference type="PRINTS" id="PR00385">
    <property type="entry name" value="P450"/>
</dbReference>
<dbReference type="InterPro" id="IPR001128">
    <property type="entry name" value="Cyt_P450"/>
</dbReference>
<dbReference type="GO" id="GO:0005737">
    <property type="term" value="C:cytoplasm"/>
    <property type="evidence" value="ECO:0007669"/>
    <property type="project" value="TreeGrafter"/>
</dbReference>
<evidence type="ECO:0008006" key="11">
    <source>
        <dbReference type="Google" id="ProtNLM"/>
    </source>
</evidence>
<comment type="caution">
    <text evidence="9">The sequence shown here is derived from an EMBL/GenBank/DDBJ whole genome shotgun (WGS) entry which is preliminary data.</text>
</comment>
<dbReference type="PANTHER" id="PTHR24300:SF403">
    <property type="entry name" value="CYTOCHROME P450 306A1"/>
    <property type="match status" value="1"/>
</dbReference>
<name>A0A267E5I8_9PLAT</name>
<accession>A0A267E5I8</accession>
<gene>
    <name evidence="9" type="ORF">BOX15_Mlig029931g3</name>
</gene>
<feature type="binding site" description="axial binding residue" evidence="7">
    <location>
        <position position="441"/>
    </location>
    <ligand>
        <name>heme</name>
        <dbReference type="ChEBI" id="CHEBI:30413"/>
    </ligand>
    <ligandPart>
        <name>Fe</name>
        <dbReference type="ChEBI" id="CHEBI:18248"/>
    </ligandPart>
</feature>
<dbReference type="InterPro" id="IPR050182">
    <property type="entry name" value="Cytochrome_P450_fam2"/>
</dbReference>
<dbReference type="SUPFAM" id="SSF48264">
    <property type="entry name" value="Cytochrome P450"/>
    <property type="match status" value="1"/>
</dbReference>
<keyword evidence="3 7" id="KW-0479">Metal-binding</keyword>
<dbReference type="Proteomes" id="UP000215902">
    <property type="component" value="Unassembled WGS sequence"/>
</dbReference>
<keyword evidence="5 7" id="KW-0408">Iron</keyword>
<proteinExistence type="inferred from homology"/>
<sequence>MATATTLAIAGGAAALGFYWFSSKRFNGKDAPSVGRYPMIGSLRHLPEPMYLSLYERFGTEPIVRVYFGTQCVYVFNRWSAFKEAMVDNAEQLSGRQSQTLAASVFGDIGGIVMSDGEIWREYRRFTLKTLRDFGFGRRGAEEIIAVETDHLHRSIEAAAGAPMDTTVLMSSAASNIICQLVFGSRLASEDPYFHELLDVFHKISQAGSSNITQSVVLSVLAVVDRLPMLLPLLKLLPSTSVTLANFKKLHDYCCQQRDKHAAEMEKVDRAKDYIEAHLQHQNIRPELFNDTRLAMAVTELFLAGTDTTANTLRWAILFMIENPDVADKVYEEIVEKIGRERLPTMQDRSVLHYTQAAIEEVHRRASLVPLGVLHRITSDITVSGVPLKADSICAFNVYSIHHDPELFPEPTKFLPERHLKDSQFVPCPHLATFGLGRRACLGESLARMELFVFFSALMQRYRFSLDPQDSRTLWDLTEDPEIFKGNSIRTPAAHKIIFSYRA</sequence>
<dbReference type="EMBL" id="NIVC01002568">
    <property type="protein sequence ID" value="PAA56821.1"/>
    <property type="molecule type" value="Genomic_DNA"/>
</dbReference>
<dbReference type="GO" id="GO:0016712">
    <property type="term" value="F:oxidoreductase activity, acting on paired donors, with incorporation or reduction of molecular oxygen, reduced flavin or flavoprotein as one donor, and incorporation of one atom of oxygen"/>
    <property type="evidence" value="ECO:0007669"/>
    <property type="project" value="TreeGrafter"/>
</dbReference>
<dbReference type="GO" id="GO:0006082">
    <property type="term" value="P:organic acid metabolic process"/>
    <property type="evidence" value="ECO:0007669"/>
    <property type="project" value="TreeGrafter"/>
</dbReference>
<evidence type="ECO:0000256" key="7">
    <source>
        <dbReference type="PIRSR" id="PIRSR602401-1"/>
    </source>
</evidence>
<comment type="similarity">
    <text evidence="2 8">Belongs to the cytochrome P450 family.</text>
</comment>
<evidence type="ECO:0000256" key="1">
    <source>
        <dbReference type="ARBA" id="ARBA00001971"/>
    </source>
</evidence>
<dbReference type="AlphaFoldDB" id="A0A267E5I8"/>